<evidence type="ECO:0000313" key="2">
    <source>
        <dbReference type="Proteomes" id="UP000198597"/>
    </source>
</evidence>
<organism evidence="1 2">
    <name type="scientific">Clostridium gasigenes</name>
    <dbReference type="NCBI Taxonomy" id="94869"/>
    <lineage>
        <taxon>Bacteria</taxon>
        <taxon>Bacillati</taxon>
        <taxon>Bacillota</taxon>
        <taxon>Clostridia</taxon>
        <taxon>Eubacteriales</taxon>
        <taxon>Clostridiaceae</taxon>
        <taxon>Clostridium</taxon>
    </lineage>
</organism>
<gene>
    <name evidence="1" type="ORF">SAMN04488529_11662</name>
</gene>
<proteinExistence type="predicted"/>
<dbReference type="Proteomes" id="UP000198597">
    <property type="component" value="Unassembled WGS sequence"/>
</dbReference>
<reference evidence="1 2" key="1">
    <citation type="submission" date="2016-10" db="EMBL/GenBank/DDBJ databases">
        <authorList>
            <person name="de Groot N.N."/>
        </authorList>
    </citation>
    <scope>NUCLEOTIDE SEQUENCE [LARGE SCALE GENOMIC DNA]</scope>
    <source>
        <strain evidence="1 2">DSM 12272</strain>
    </source>
</reference>
<name>A0A1H0VGA4_9CLOT</name>
<dbReference type="STRING" id="94869.SAMN04488529_11662"/>
<keyword evidence="2" id="KW-1185">Reference proteome</keyword>
<dbReference type="AlphaFoldDB" id="A0A1H0VGA4"/>
<evidence type="ECO:0000313" key="1">
    <source>
        <dbReference type="EMBL" id="SDP77517.1"/>
    </source>
</evidence>
<sequence>MRIAIIGLWDIIATSVGEPPLEAPQGKTGTSSE</sequence>
<dbReference type="EMBL" id="FNJM01000016">
    <property type="protein sequence ID" value="SDP77517.1"/>
    <property type="molecule type" value="Genomic_DNA"/>
</dbReference>
<protein>
    <submittedName>
        <fullName evidence="1">Uncharacterized protein</fullName>
    </submittedName>
</protein>
<accession>A0A1H0VGA4</accession>